<accession>A0A292PTE6</accession>
<reference evidence="3" key="1">
    <citation type="submission" date="2015-10" db="EMBL/GenBank/DDBJ databases">
        <authorList>
            <person name="Regsiter A."/>
            <person name="william w."/>
        </authorList>
    </citation>
    <scope>NUCLEOTIDE SEQUENCE</scope>
    <source>
        <strain evidence="3">Montdore</strain>
    </source>
</reference>
<dbReference type="Pfam" id="PF00795">
    <property type="entry name" value="CN_hydrolase"/>
    <property type="match status" value="1"/>
</dbReference>
<sequence>MSEAQVPSRWKCAVIQLHPEPMQLEDNFNRAQDFIRKAAEAGARLAVLPEYSLTSWVPDDPEFADAHVDGKYLSKFCELAKECDINIVPGTFVEKHVDGGKRMLYNVAYFISNEGKVLGSYTKKNLWHTERAHLEAGGDNPHTILDTPIGKVGLLICWDLACTPPLPARLGEEIACREVDLRHSSRSIPGTYNAGRKTKHHLGEGTLLDLTEPALRWNPKSEAIYLGSTVISRAFENTSCIAFANVGGREDSGFAGLSQIAMPLMGDIAKAEGTHEQMIIGEVDMEILRDAEESYKVREDISRPDFHYPVHGDFMRKQ</sequence>
<feature type="domain" description="CN hydrolase" evidence="2">
    <location>
        <begin position="10"/>
        <end position="285"/>
    </location>
</feature>
<gene>
    <name evidence="3" type="ORF">GSTUAT00005024001</name>
</gene>
<dbReference type="SUPFAM" id="SSF56317">
    <property type="entry name" value="Carbon-nitrogen hydrolase"/>
    <property type="match status" value="1"/>
</dbReference>
<dbReference type="PROSITE" id="PS50263">
    <property type="entry name" value="CN_HYDROLASE"/>
    <property type="match status" value="1"/>
</dbReference>
<dbReference type="Gene3D" id="3.60.110.10">
    <property type="entry name" value="Carbon-nitrogen hydrolase"/>
    <property type="match status" value="1"/>
</dbReference>
<evidence type="ECO:0000259" key="2">
    <source>
        <dbReference type="PROSITE" id="PS50263"/>
    </source>
</evidence>
<organism evidence="3 4">
    <name type="scientific">Tuber aestivum</name>
    <name type="common">summer truffle</name>
    <dbReference type="NCBI Taxonomy" id="59557"/>
    <lineage>
        <taxon>Eukaryota</taxon>
        <taxon>Fungi</taxon>
        <taxon>Dikarya</taxon>
        <taxon>Ascomycota</taxon>
        <taxon>Pezizomycotina</taxon>
        <taxon>Pezizomycetes</taxon>
        <taxon>Pezizales</taxon>
        <taxon>Tuberaceae</taxon>
        <taxon>Tuber</taxon>
    </lineage>
</organism>
<evidence type="ECO:0000313" key="3">
    <source>
        <dbReference type="EMBL" id="CUS10882.1"/>
    </source>
</evidence>
<dbReference type="GO" id="GO:0016811">
    <property type="term" value="F:hydrolase activity, acting on carbon-nitrogen (but not peptide) bonds, in linear amides"/>
    <property type="evidence" value="ECO:0007669"/>
    <property type="project" value="TreeGrafter"/>
</dbReference>
<dbReference type="PANTHER" id="PTHR43674:SF16">
    <property type="entry name" value="CARBON-NITROGEN FAMILY, PUTATIVE (AFU_ORTHOLOGUE AFUA_5G02350)-RELATED"/>
    <property type="match status" value="1"/>
</dbReference>
<dbReference type="InterPro" id="IPR050345">
    <property type="entry name" value="Aliph_Amidase/BUP"/>
</dbReference>
<dbReference type="InterPro" id="IPR036526">
    <property type="entry name" value="C-N_Hydrolase_sf"/>
</dbReference>
<keyword evidence="4" id="KW-1185">Reference proteome</keyword>
<dbReference type="EMBL" id="LN891037">
    <property type="protein sequence ID" value="CUS10882.1"/>
    <property type="molecule type" value="Genomic_DNA"/>
</dbReference>
<dbReference type="CDD" id="cd07197">
    <property type="entry name" value="nitrilase"/>
    <property type="match status" value="1"/>
</dbReference>
<protein>
    <recommendedName>
        <fullName evidence="2">CN hydrolase domain-containing protein</fullName>
    </recommendedName>
</protein>
<evidence type="ECO:0000256" key="1">
    <source>
        <dbReference type="ARBA" id="ARBA00022801"/>
    </source>
</evidence>
<dbReference type="Proteomes" id="UP001412239">
    <property type="component" value="Unassembled WGS sequence"/>
</dbReference>
<evidence type="ECO:0000313" key="4">
    <source>
        <dbReference type="Proteomes" id="UP001412239"/>
    </source>
</evidence>
<dbReference type="InterPro" id="IPR003010">
    <property type="entry name" value="C-N_Hydrolase"/>
</dbReference>
<name>A0A292PTE6_9PEZI</name>
<keyword evidence="1" id="KW-0378">Hydrolase</keyword>
<proteinExistence type="predicted"/>
<dbReference type="AlphaFoldDB" id="A0A292PTE6"/>
<dbReference type="PANTHER" id="PTHR43674">
    <property type="entry name" value="NITRILASE C965.09-RELATED"/>
    <property type="match status" value="1"/>
</dbReference>